<evidence type="ECO:0000313" key="2">
    <source>
        <dbReference type="Proteomes" id="UP000325945"/>
    </source>
</evidence>
<sequence>MSQSRRSQSNQLTRYICLVVARLLFMWVQACSTRRRATPRLKEPLQHDRGDIRGRYTTTFRGKKPLFLPSSVRDKLVE</sequence>
<evidence type="ECO:0000313" key="1">
    <source>
        <dbReference type="EMBL" id="KAE8322318.1"/>
    </source>
</evidence>
<gene>
    <name evidence="1" type="ORF">BDV39DRAFT_184066</name>
</gene>
<dbReference type="EMBL" id="ML741848">
    <property type="protein sequence ID" value="KAE8322318.1"/>
    <property type="molecule type" value="Genomic_DNA"/>
</dbReference>
<dbReference type="AlphaFoldDB" id="A0A5N6WP06"/>
<reference evidence="2" key="1">
    <citation type="submission" date="2019-04" db="EMBL/GenBank/DDBJ databases">
        <title>Friends and foes A comparative genomics studyof 23 Aspergillus species from section Flavi.</title>
        <authorList>
            <consortium name="DOE Joint Genome Institute"/>
            <person name="Kjaerbolling I."/>
            <person name="Vesth T."/>
            <person name="Frisvad J.C."/>
            <person name="Nybo J.L."/>
            <person name="Theobald S."/>
            <person name="Kildgaard S."/>
            <person name="Isbrandt T."/>
            <person name="Kuo A."/>
            <person name="Sato A."/>
            <person name="Lyhne E.K."/>
            <person name="Kogle M.E."/>
            <person name="Wiebenga A."/>
            <person name="Kun R.S."/>
            <person name="Lubbers R.J."/>
            <person name="Makela M.R."/>
            <person name="Barry K."/>
            <person name="Chovatia M."/>
            <person name="Clum A."/>
            <person name="Daum C."/>
            <person name="Haridas S."/>
            <person name="He G."/>
            <person name="LaButti K."/>
            <person name="Lipzen A."/>
            <person name="Mondo S."/>
            <person name="Riley R."/>
            <person name="Salamov A."/>
            <person name="Simmons B.A."/>
            <person name="Magnuson J.K."/>
            <person name="Henrissat B."/>
            <person name="Mortensen U.H."/>
            <person name="Larsen T.O."/>
            <person name="Devries R.P."/>
            <person name="Grigoriev I.V."/>
            <person name="Machida M."/>
            <person name="Baker S.E."/>
            <person name="Andersen M.R."/>
        </authorList>
    </citation>
    <scope>NUCLEOTIDE SEQUENCE [LARGE SCALE GENOMIC DNA]</scope>
    <source>
        <strain evidence="2">CBS 130017</strain>
    </source>
</reference>
<organism evidence="1 2">
    <name type="scientific">Aspergillus sergii</name>
    <dbReference type="NCBI Taxonomy" id="1034303"/>
    <lineage>
        <taxon>Eukaryota</taxon>
        <taxon>Fungi</taxon>
        <taxon>Dikarya</taxon>
        <taxon>Ascomycota</taxon>
        <taxon>Pezizomycotina</taxon>
        <taxon>Eurotiomycetes</taxon>
        <taxon>Eurotiomycetidae</taxon>
        <taxon>Eurotiales</taxon>
        <taxon>Aspergillaceae</taxon>
        <taxon>Aspergillus</taxon>
        <taxon>Aspergillus subgen. Circumdati</taxon>
    </lineage>
</organism>
<dbReference type="Proteomes" id="UP000325945">
    <property type="component" value="Unassembled WGS sequence"/>
</dbReference>
<keyword evidence="2" id="KW-1185">Reference proteome</keyword>
<protein>
    <submittedName>
        <fullName evidence="1">Uncharacterized protein</fullName>
    </submittedName>
</protein>
<name>A0A5N6WP06_9EURO</name>
<accession>A0A5N6WP06</accession>
<proteinExistence type="predicted"/>